<dbReference type="PIRSF" id="PIRSF007764">
    <property type="entry name" value="Sld5"/>
    <property type="match status" value="1"/>
</dbReference>
<keyword evidence="5 6" id="KW-0539">Nucleus</keyword>
<evidence type="ECO:0000256" key="6">
    <source>
        <dbReference type="PIRNR" id="PIRNR007764"/>
    </source>
</evidence>
<dbReference type="GO" id="GO:0006261">
    <property type="term" value="P:DNA-templated DNA replication"/>
    <property type="evidence" value="ECO:0007669"/>
    <property type="project" value="InterPro"/>
</dbReference>
<dbReference type="InterPro" id="IPR036224">
    <property type="entry name" value="GINS_bundle-like_dom_sf"/>
</dbReference>
<feature type="compositionally biased region" description="Basic and acidic residues" evidence="7">
    <location>
        <begin position="1"/>
        <end position="11"/>
    </location>
</feature>
<organism evidence="12">
    <name type="scientific">Anisakis simplex</name>
    <name type="common">Herring worm</name>
    <dbReference type="NCBI Taxonomy" id="6269"/>
    <lineage>
        <taxon>Eukaryota</taxon>
        <taxon>Metazoa</taxon>
        <taxon>Ecdysozoa</taxon>
        <taxon>Nematoda</taxon>
        <taxon>Chromadorea</taxon>
        <taxon>Rhabditida</taxon>
        <taxon>Spirurina</taxon>
        <taxon>Ascaridomorpha</taxon>
        <taxon>Ascaridoidea</taxon>
        <taxon>Anisakidae</taxon>
        <taxon>Anisakis</taxon>
        <taxon>Anisakis simplex complex</taxon>
    </lineage>
</organism>
<dbReference type="AlphaFoldDB" id="A0A0M3JY50"/>
<feature type="region of interest" description="Disordered" evidence="7">
    <location>
        <begin position="1"/>
        <end position="26"/>
    </location>
</feature>
<dbReference type="InterPro" id="IPR031633">
    <property type="entry name" value="SLD5_C"/>
</dbReference>
<dbReference type="InterPro" id="IPR021151">
    <property type="entry name" value="GINS_A"/>
</dbReference>
<dbReference type="SUPFAM" id="SSF158573">
    <property type="entry name" value="GINS helical bundle-like"/>
    <property type="match status" value="1"/>
</dbReference>
<evidence type="ECO:0000313" key="12">
    <source>
        <dbReference type="WBParaSite" id="ASIM_0001334801-mRNA-1"/>
    </source>
</evidence>
<evidence type="ECO:0000259" key="8">
    <source>
        <dbReference type="Pfam" id="PF05916"/>
    </source>
</evidence>
<dbReference type="CDD" id="cd11711">
    <property type="entry name" value="GINS_A_Sld5"/>
    <property type="match status" value="1"/>
</dbReference>
<dbReference type="GO" id="GO:0000727">
    <property type="term" value="P:double-strand break repair via break-induced replication"/>
    <property type="evidence" value="ECO:0007669"/>
    <property type="project" value="TreeGrafter"/>
</dbReference>
<dbReference type="WBParaSite" id="ASIM_0001334801-mRNA-1">
    <property type="protein sequence ID" value="ASIM_0001334801-mRNA-1"/>
    <property type="gene ID" value="ASIM_0001334801"/>
</dbReference>
<evidence type="ECO:0000313" key="11">
    <source>
        <dbReference type="Proteomes" id="UP000267096"/>
    </source>
</evidence>
<gene>
    <name evidence="10" type="ORF">ASIM_LOCUS12776</name>
</gene>
<feature type="domain" description="GINS subunit" evidence="8">
    <location>
        <begin position="106"/>
        <end position="179"/>
    </location>
</feature>
<dbReference type="GO" id="GO:0000811">
    <property type="term" value="C:GINS complex"/>
    <property type="evidence" value="ECO:0007669"/>
    <property type="project" value="UniProtKB-UniRule"/>
</dbReference>
<evidence type="ECO:0000256" key="4">
    <source>
        <dbReference type="ARBA" id="ARBA00022705"/>
    </source>
</evidence>
<protein>
    <recommendedName>
        <fullName evidence="3 6">DNA replication complex GINS protein SLD5</fullName>
    </recommendedName>
</protein>
<dbReference type="Gene3D" id="3.40.5.60">
    <property type="match status" value="1"/>
</dbReference>
<dbReference type="SUPFAM" id="SSF160059">
    <property type="entry name" value="PriA/YqbF domain"/>
    <property type="match status" value="1"/>
</dbReference>
<dbReference type="OrthoDB" id="338231at2759"/>
<dbReference type="InterPro" id="IPR038749">
    <property type="entry name" value="Sld5_GINS_A"/>
</dbReference>
<reference evidence="12" key="1">
    <citation type="submission" date="2017-02" db="UniProtKB">
        <authorList>
            <consortium name="WormBaseParasite"/>
        </authorList>
    </citation>
    <scope>IDENTIFICATION</scope>
</reference>
<proteinExistence type="inferred from homology"/>
<evidence type="ECO:0000256" key="5">
    <source>
        <dbReference type="ARBA" id="ARBA00023242"/>
    </source>
</evidence>
<evidence type="ECO:0000256" key="3">
    <source>
        <dbReference type="ARBA" id="ARBA00014804"/>
    </source>
</evidence>
<dbReference type="CDD" id="cd21692">
    <property type="entry name" value="GINS_B_Sld5"/>
    <property type="match status" value="1"/>
</dbReference>
<dbReference type="PANTHER" id="PTHR21206">
    <property type="entry name" value="SLD5 PROTEIN"/>
    <property type="match status" value="1"/>
</dbReference>
<evidence type="ECO:0000259" key="9">
    <source>
        <dbReference type="Pfam" id="PF16922"/>
    </source>
</evidence>
<evidence type="ECO:0000256" key="2">
    <source>
        <dbReference type="ARBA" id="ARBA00008187"/>
    </source>
</evidence>
<keyword evidence="4 6" id="KW-0235">DNA replication</keyword>
<name>A0A0M3JY50_ANISI</name>
<comment type="similarity">
    <text evidence="2 6">Belongs to the GINS4/SLD5 family.</text>
</comment>
<comment type="subcellular location">
    <subcellularLocation>
        <location evidence="1 6">Nucleus</location>
    </subcellularLocation>
</comment>
<dbReference type="Pfam" id="PF05916">
    <property type="entry name" value="Sld5"/>
    <property type="match status" value="1"/>
</dbReference>
<dbReference type="Pfam" id="PF16922">
    <property type="entry name" value="SLD5_C"/>
    <property type="match status" value="1"/>
</dbReference>
<evidence type="ECO:0000256" key="1">
    <source>
        <dbReference type="ARBA" id="ARBA00004123"/>
    </source>
</evidence>
<dbReference type="InterPro" id="IPR008591">
    <property type="entry name" value="GINS_Sld5"/>
</dbReference>
<evidence type="ECO:0000313" key="10">
    <source>
        <dbReference type="EMBL" id="VDK48119.1"/>
    </source>
</evidence>
<dbReference type="Proteomes" id="UP000267096">
    <property type="component" value="Unassembled WGS sequence"/>
</dbReference>
<dbReference type="EMBL" id="UYRR01031247">
    <property type="protein sequence ID" value="VDK48119.1"/>
    <property type="molecule type" value="Genomic_DNA"/>
</dbReference>
<dbReference type="PANTHER" id="PTHR21206:SF0">
    <property type="entry name" value="DNA REPLICATION COMPLEX GINS PROTEIN SLD5"/>
    <property type="match status" value="1"/>
</dbReference>
<accession>A0A0M3JY50</accession>
<sequence>MSSINERDGTESLKSINILEGSGNGTDSMLEDILLNYANEGNSNEEEGNGDDEEAVTPAEVLAELTIAWQNELCAPALLPHRLDLIGAMVLSTEGMEENINDSRNEDPLKICVHKMEIHRIAYIINDYLRKRLEKIEKNAIRCLQEDTRKRINDREELLSDEERKFAEKYIQSTSQLLMNCVLGRLPEPLQQIPNPERDLSGDRVFVRVLEDDLEDVTIPDKADPNSESVNQLDKDSIYIVPYESIASHLANDKVRLL</sequence>
<dbReference type="Gene3D" id="1.20.58.1030">
    <property type="match status" value="1"/>
</dbReference>
<evidence type="ECO:0000256" key="7">
    <source>
        <dbReference type="SAM" id="MobiDB-lite"/>
    </source>
</evidence>
<feature type="domain" description="DNA replication complex GINS protein SLD5 C-terminal" evidence="9">
    <location>
        <begin position="205"/>
        <end position="258"/>
    </location>
</feature>
<reference evidence="10 11" key="2">
    <citation type="submission" date="2018-11" db="EMBL/GenBank/DDBJ databases">
        <authorList>
            <consortium name="Pathogen Informatics"/>
        </authorList>
    </citation>
    <scope>NUCLEOTIDE SEQUENCE [LARGE SCALE GENOMIC DNA]</scope>
</reference>
<comment type="function">
    <text evidence="6">The GINS complex plays an essential role in the initiation of DNA replication.</text>
</comment>
<keyword evidence="11" id="KW-1185">Reference proteome</keyword>